<dbReference type="AlphaFoldDB" id="A0A9P5C6E6"/>
<dbReference type="SUPFAM" id="SSF82199">
    <property type="entry name" value="SET domain"/>
    <property type="match status" value="1"/>
</dbReference>
<comment type="caution">
    <text evidence="3">The sequence shown here is derived from an EMBL/GenBank/DDBJ whole genome shotgun (WGS) entry which is preliminary data.</text>
</comment>
<evidence type="ECO:0000313" key="3">
    <source>
        <dbReference type="EMBL" id="KAF3047128.1"/>
    </source>
</evidence>
<dbReference type="OrthoDB" id="438641at2759"/>
<dbReference type="CDD" id="cd20071">
    <property type="entry name" value="SET_SMYD"/>
    <property type="match status" value="1"/>
</dbReference>
<dbReference type="Gene3D" id="1.10.220.160">
    <property type="match status" value="1"/>
</dbReference>
<dbReference type="GO" id="GO:0005634">
    <property type="term" value="C:nucleus"/>
    <property type="evidence" value="ECO:0007669"/>
    <property type="project" value="TreeGrafter"/>
</dbReference>
<sequence length="511" mass="56923">MCSWKPSLYHTHDGQTPSPAPDAVSRLIEAVSSCTTRLQADPCNAGLWTERANRYMQLNYPELAVGDAYRAKLLYERADAAAEDRKRSSKSLEEPIVAEEQVRINAYTVLGQALYDCHCHWECFEFWLSLTHAKHFPQLSRLALTKANALKQLLAQKKQAAATYGGTAAQQRDMLRDGSVVTVHYPWIAEHHLRRSLELVERVNEELKDNVQPPALRLGNSTLSPLPDVLGMFAARDIKKGECILIDRTATGAVSRPPSTPHCEACYDAPLTSPTTASCCSALFCSPACRDLALGTYHRALCGRDFSWLLAPAASLRENASPMRPLLLLRFLALCVAAGPSAHPLEHPLIARLTPLANCGHLDVFTLHESVTTPLRILSQLGVDVFADARFSTAVLHTLWTRLANNKAGSYDPSLGFVDAITPFLPLFNHSCEPNVEYQKEEGTTTIRFFALRDIAKDEEVFDSYQDVEDLPREERVRRMWPWFEQECLCGKCRKEAPAEAGEKGLNSHAR</sequence>
<dbReference type="Proteomes" id="UP000758155">
    <property type="component" value="Unassembled WGS sequence"/>
</dbReference>
<dbReference type="Pfam" id="PF00856">
    <property type="entry name" value="SET"/>
    <property type="match status" value="1"/>
</dbReference>
<organism evidence="3 4">
    <name type="scientific">Didymella heteroderae</name>
    <dbReference type="NCBI Taxonomy" id="1769908"/>
    <lineage>
        <taxon>Eukaryota</taxon>
        <taxon>Fungi</taxon>
        <taxon>Dikarya</taxon>
        <taxon>Ascomycota</taxon>
        <taxon>Pezizomycotina</taxon>
        <taxon>Dothideomycetes</taxon>
        <taxon>Pleosporomycetidae</taxon>
        <taxon>Pleosporales</taxon>
        <taxon>Pleosporineae</taxon>
        <taxon>Didymellaceae</taxon>
        <taxon>Didymella</taxon>
    </lineage>
</organism>
<evidence type="ECO:0000259" key="2">
    <source>
        <dbReference type="PROSITE" id="PS50280"/>
    </source>
</evidence>
<name>A0A9P5C6E6_9PLEO</name>
<evidence type="ECO:0000256" key="1">
    <source>
        <dbReference type="SAM" id="MobiDB-lite"/>
    </source>
</evidence>
<keyword evidence="4" id="KW-1185">Reference proteome</keyword>
<dbReference type="PROSITE" id="PS50280">
    <property type="entry name" value="SET"/>
    <property type="match status" value="1"/>
</dbReference>
<dbReference type="EMBL" id="SWKV01000003">
    <property type="protein sequence ID" value="KAF3047128.1"/>
    <property type="molecule type" value="Genomic_DNA"/>
</dbReference>
<proteinExistence type="predicted"/>
<dbReference type="PANTHER" id="PTHR12197">
    <property type="entry name" value="HISTONE-LYSINE N-METHYLTRANSFERASE SMYD"/>
    <property type="match status" value="1"/>
</dbReference>
<reference evidence="3" key="1">
    <citation type="submission" date="2019-04" db="EMBL/GenBank/DDBJ databases">
        <title>Sequencing of skin fungus with MAO and IRED activity.</title>
        <authorList>
            <person name="Marsaioli A.J."/>
            <person name="Bonatto J.M.C."/>
            <person name="Reis Junior O."/>
        </authorList>
    </citation>
    <scope>NUCLEOTIDE SEQUENCE</scope>
    <source>
        <strain evidence="3">28M1</strain>
    </source>
</reference>
<feature type="domain" description="SET" evidence="2">
    <location>
        <begin position="214"/>
        <end position="466"/>
    </location>
</feature>
<dbReference type="SMART" id="SM00317">
    <property type="entry name" value="SET"/>
    <property type="match status" value="1"/>
</dbReference>
<accession>A0A9P5C6E6</accession>
<gene>
    <name evidence="3" type="ORF">E8E12_011374</name>
</gene>
<dbReference type="InterPro" id="IPR050869">
    <property type="entry name" value="H3K4_H4K5_MeTrfase"/>
</dbReference>
<dbReference type="InterPro" id="IPR001214">
    <property type="entry name" value="SET_dom"/>
</dbReference>
<feature type="region of interest" description="Disordered" evidence="1">
    <location>
        <begin position="1"/>
        <end position="21"/>
    </location>
</feature>
<dbReference type="Gene3D" id="6.10.140.2220">
    <property type="match status" value="1"/>
</dbReference>
<evidence type="ECO:0000313" key="4">
    <source>
        <dbReference type="Proteomes" id="UP000758155"/>
    </source>
</evidence>
<dbReference type="PANTHER" id="PTHR12197:SF251">
    <property type="entry name" value="EG:BACR7C10.4 PROTEIN"/>
    <property type="match status" value="1"/>
</dbReference>
<protein>
    <recommendedName>
        <fullName evidence="2">SET domain-containing protein</fullName>
    </recommendedName>
</protein>
<dbReference type="InterPro" id="IPR046341">
    <property type="entry name" value="SET_dom_sf"/>
</dbReference>
<dbReference type="Gene3D" id="2.170.270.10">
    <property type="entry name" value="SET domain"/>
    <property type="match status" value="1"/>
</dbReference>